<keyword evidence="2" id="KW-1185">Reference proteome</keyword>
<evidence type="ECO:0000313" key="2">
    <source>
        <dbReference type="Proteomes" id="UP000309788"/>
    </source>
</evidence>
<dbReference type="Gene3D" id="3.40.30.10">
    <property type="entry name" value="Glutaredoxin"/>
    <property type="match status" value="1"/>
</dbReference>
<reference evidence="1 2" key="1">
    <citation type="submission" date="2019-05" db="EMBL/GenBank/DDBJ databases">
        <authorList>
            <person name="Qu J.-H."/>
        </authorList>
    </citation>
    <scope>NUCLEOTIDE SEQUENCE [LARGE SCALE GENOMIC DNA]</scope>
    <source>
        <strain evidence="1 2">Z12</strain>
    </source>
</reference>
<accession>A0A5R9K7M5</accession>
<name>A0A5R9K7M5_9BACT</name>
<dbReference type="RefSeq" id="WP_138283206.1">
    <property type="nucleotide sequence ID" value="NZ_BMGE01000006.1"/>
</dbReference>
<comment type="caution">
    <text evidence="1">The sequence shown here is derived from an EMBL/GenBank/DDBJ whole genome shotgun (WGS) entry which is preliminary data.</text>
</comment>
<dbReference type="OrthoDB" id="982604at2"/>
<protein>
    <submittedName>
        <fullName evidence="1">Uncharacterized protein</fullName>
    </submittedName>
</protein>
<evidence type="ECO:0000313" key="1">
    <source>
        <dbReference type="EMBL" id="TLU89854.1"/>
    </source>
</evidence>
<gene>
    <name evidence="1" type="ORF">FEM55_20195</name>
</gene>
<organism evidence="1 2">
    <name type="scientific">Dyadobacter sediminis</name>
    <dbReference type="NCBI Taxonomy" id="1493691"/>
    <lineage>
        <taxon>Bacteria</taxon>
        <taxon>Pseudomonadati</taxon>
        <taxon>Bacteroidota</taxon>
        <taxon>Cytophagia</taxon>
        <taxon>Cytophagales</taxon>
        <taxon>Spirosomataceae</taxon>
        <taxon>Dyadobacter</taxon>
    </lineage>
</organism>
<dbReference type="AlphaFoldDB" id="A0A5R9K7M5"/>
<proteinExistence type="predicted"/>
<dbReference type="EMBL" id="VCEI01000029">
    <property type="protein sequence ID" value="TLU89854.1"/>
    <property type="molecule type" value="Genomic_DNA"/>
</dbReference>
<dbReference type="Proteomes" id="UP000309788">
    <property type="component" value="Unassembled WGS sequence"/>
</dbReference>
<sequence>MLAQIQRVNNLTIDIPDLVITTLADSAYMQHSDYPDELGKQNWKILLTGKEEATDVMEKLSGSCQDDLHNMLVLVDKDGYTRGYYKGADPEDSDRLMAEIKILQYEYKNSTH</sequence>